<evidence type="ECO:0000259" key="1">
    <source>
        <dbReference type="Pfam" id="PF00381"/>
    </source>
</evidence>
<dbReference type="OrthoDB" id="2891259at2"/>
<dbReference type="SUPFAM" id="SSF55594">
    <property type="entry name" value="HPr-like"/>
    <property type="match status" value="1"/>
</dbReference>
<dbReference type="EMBL" id="PYAV01000002">
    <property type="protein sequence ID" value="PSL50871.1"/>
    <property type="molecule type" value="Genomic_DNA"/>
</dbReference>
<dbReference type="RefSeq" id="WP_106587592.1">
    <property type="nucleotide sequence ID" value="NZ_PYAV01000002.1"/>
</dbReference>
<name>A0A2P8HXB2_9BACI</name>
<protein>
    <submittedName>
        <fullName evidence="2">Phosphotransferase system HPr (HPr) family protein</fullName>
    </submittedName>
</protein>
<dbReference type="AlphaFoldDB" id="A0A2P8HXB2"/>
<keyword evidence="2" id="KW-0808">Transferase</keyword>
<proteinExistence type="predicted"/>
<dbReference type="InterPro" id="IPR000032">
    <property type="entry name" value="HPr-like"/>
</dbReference>
<dbReference type="Gene3D" id="3.30.1340.10">
    <property type="entry name" value="HPr-like"/>
    <property type="match status" value="1"/>
</dbReference>
<gene>
    <name evidence="2" type="ORF">B0H94_102147</name>
</gene>
<dbReference type="GO" id="GO:0016740">
    <property type="term" value="F:transferase activity"/>
    <property type="evidence" value="ECO:0007669"/>
    <property type="project" value="UniProtKB-KW"/>
</dbReference>
<evidence type="ECO:0000313" key="3">
    <source>
        <dbReference type="Proteomes" id="UP000242310"/>
    </source>
</evidence>
<reference evidence="2 3" key="1">
    <citation type="submission" date="2018-03" db="EMBL/GenBank/DDBJ databases">
        <title>Genomic Encyclopedia of Type Strains, Phase III (KMG-III): the genomes of soil and plant-associated and newly described type strains.</title>
        <authorList>
            <person name="Whitman W."/>
        </authorList>
    </citation>
    <scope>NUCLEOTIDE SEQUENCE [LARGE SCALE GENOMIC DNA]</scope>
    <source>
        <strain evidence="2 3">CGMCC 1.07653</strain>
    </source>
</reference>
<dbReference type="InterPro" id="IPR035895">
    <property type="entry name" value="HPr-like_sf"/>
</dbReference>
<keyword evidence="3" id="KW-1185">Reference proteome</keyword>
<feature type="domain" description="HPr" evidence="1">
    <location>
        <begin position="8"/>
        <end position="83"/>
    </location>
</feature>
<accession>A0A2P8HXB2</accession>
<evidence type="ECO:0000313" key="2">
    <source>
        <dbReference type="EMBL" id="PSL50871.1"/>
    </source>
</evidence>
<dbReference type="Proteomes" id="UP000242310">
    <property type="component" value="Unassembled WGS sequence"/>
</dbReference>
<sequence length="131" mass="14641">MKREETFTFVKGLPVHQVIDLVHATERWDSYITFETKKASANGKSALGLMSMLTTLKLGEKVTVKANGEDATEVINGLKTFFERSELTQEPLDYWEEAGVETVEAAMTGCLTAWSDDVQQIAKSYLKTTRS</sequence>
<organism evidence="2 3">
    <name type="scientific">Salsuginibacillus halophilus</name>
    <dbReference type="NCBI Taxonomy" id="517424"/>
    <lineage>
        <taxon>Bacteria</taxon>
        <taxon>Bacillati</taxon>
        <taxon>Bacillota</taxon>
        <taxon>Bacilli</taxon>
        <taxon>Bacillales</taxon>
        <taxon>Bacillaceae</taxon>
        <taxon>Salsuginibacillus</taxon>
    </lineage>
</organism>
<comment type="caution">
    <text evidence="2">The sequence shown here is derived from an EMBL/GenBank/DDBJ whole genome shotgun (WGS) entry which is preliminary data.</text>
</comment>
<dbReference type="Pfam" id="PF00381">
    <property type="entry name" value="PTS-HPr"/>
    <property type="match status" value="1"/>
</dbReference>